<organism evidence="3 4">
    <name type="scientific">Marinospirillum alkalitolerans</name>
    <dbReference type="NCBI Taxonomy" id="3123374"/>
    <lineage>
        <taxon>Bacteria</taxon>
        <taxon>Pseudomonadati</taxon>
        <taxon>Pseudomonadota</taxon>
        <taxon>Gammaproteobacteria</taxon>
        <taxon>Oceanospirillales</taxon>
        <taxon>Oceanospirillaceae</taxon>
        <taxon>Marinospirillum</taxon>
    </lineage>
</organism>
<dbReference type="PRINTS" id="PR01438">
    <property type="entry name" value="UNVRSLSTRESS"/>
</dbReference>
<dbReference type="CDD" id="cd00293">
    <property type="entry name" value="USP-like"/>
    <property type="match status" value="1"/>
</dbReference>
<comment type="caution">
    <text evidence="3">The sequence shown here is derived from an EMBL/GenBank/DDBJ whole genome shotgun (WGS) entry which is preliminary data.</text>
</comment>
<dbReference type="Pfam" id="PF00582">
    <property type="entry name" value="Usp"/>
    <property type="match status" value="2"/>
</dbReference>
<comment type="similarity">
    <text evidence="1">Belongs to the universal stress protein A family.</text>
</comment>
<dbReference type="InterPro" id="IPR006015">
    <property type="entry name" value="Universal_stress_UspA"/>
</dbReference>
<name>A0ABW8PTA9_9GAMM</name>
<evidence type="ECO:0000313" key="4">
    <source>
        <dbReference type="Proteomes" id="UP001621714"/>
    </source>
</evidence>
<feature type="domain" description="UspA" evidence="2">
    <location>
        <begin position="214"/>
        <end position="284"/>
    </location>
</feature>
<evidence type="ECO:0000259" key="2">
    <source>
        <dbReference type="Pfam" id="PF00582"/>
    </source>
</evidence>
<accession>A0ABW8PTA9</accession>
<protein>
    <submittedName>
        <fullName evidence="3">Universal stress protein</fullName>
    </submittedName>
</protein>
<reference evidence="3 4" key="1">
    <citation type="submission" date="2024-02" db="EMBL/GenBank/DDBJ databases">
        <title>Marinospirillum sp. MEB 164 isolated from Lonar lake sediment.</title>
        <authorList>
            <person name="Joshi A."/>
            <person name="Thite S."/>
        </authorList>
    </citation>
    <scope>NUCLEOTIDE SEQUENCE [LARGE SCALE GENOMIC DNA]</scope>
    <source>
        <strain evidence="3 4">MEB164</strain>
    </source>
</reference>
<sequence length="284" mass="31373">MNKIIACIDHSAAAAAVCDAGAWVSRRTRRPLVLLHVLDQRLYPAKTDLSGNIGLGSRTQLLEELADLDRQRSKLALEQGQQDLATARERVAEQGVADPELLQRHGHFVEALQDLQDDTRVLVLGRQGEEHQGAAQEIGGNLERVIRTLACRILITPPDFKAPQKVLFAYDASPTAKKVLSIIARSPLFKGIPIHLLMIGEAGEKNLGLLHAARQELIAQGHTEVDTQLMQGPVEKTLLAYQQQQQLEMIIMGAYGHSRIREFFVGSTTTNLLRLSPVPILLMR</sequence>
<dbReference type="SUPFAM" id="SSF52402">
    <property type="entry name" value="Adenine nucleotide alpha hydrolases-like"/>
    <property type="match status" value="2"/>
</dbReference>
<feature type="domain" description="UspA" evidence="2">
    <location>
        <begin position="2"/>
        <end position="156"/>
    </location>
</feature>
<dbReference type="PANTHER" id="PTHR46268">
    <property type="entry name" value="STRESS RESPONSE PROTEIN NHAX"/>
    <property type="match status" value="1"/>
</dbReference>
<dbReference type="InterPro" id="IPR006016">
    <property type="entry name" value="UspA"/>
</dbReference>
<dbReference type="PANTHER" id="PTHR46268:SF6">
    <property type="entry name" value="UNIVERSAL STRESS PROTEIN UP12"/>
    <property type="match status" value="1"/>
</dbReference>
<keyword evidence="4" id="KW-1185">Reference proteome</keyword>
<dbReference type="Proteomes" id="UP001621714">
    <property type="component" value="Unassembled WGS sequence"/>
</dbReference>
<evidence type="ECO:0000256" key="1">
    <source>
        <dbReference type="ARBA" id="ARBA00008791"/>
    </source>
</evidence>
<evidence type="ECO:0000313" key="3">
    <source>
        <dbReference type="EMBL" id="MFK7159470.1"/>
    </source>
</evidence>
<proteinExistence type="inferred from homology"/>
<dbReference type="RefSeq" id="WP_405335841.1">
    <property type="nucleotide sequence ID" value="NZ_JBANFI010000001.1"/>
</dbReference>
<gene>
    <name evidence="3" type="ORF">V6U78_00275</name>
</gene>
<dbReference type="Gene3D" id="3.40.50.12370">
    <property type="match status" value="1"/>
</dbReference>
<dbReference type="EMBL" id="JBANFI010000001">
    <property type="protein sequence ID" value="MFK7159470.1"/>
    <property type="molecule type" value="Genomic_DNA"/>
</dbReference>